<dbReference type="RefSeq" id="WP_345329845.1">
    <property type="nucleotide sequence ID" value="NZ_BAABJI010000001.1"/>
</dbReference>
<evidence type="ECO:0000313" key="2">
    <source>
        <dbReference type="Proteomes" id="UP001501436"/>
    </source>
</evidence>
<accession>A0ABP9FNV0</accession>
<protein>
    <submittedName>
        <fullName evidence="1">Uncharacterized protein</fullName>
    </submittedName>
</protein>
<proteinExistence type="predicted"/>
<sequence>MKRIIFITVILLVACGYITVAYFKSLNPPGRHTSQVMRNVPADAAVVFEFPNDASFYDIFRNNTLLAAISGKENIDELDTLRNLLGTNADGLFSGQHIFVSVHPAQNGTNLLLTAVAPKNFKASDFNDLAKNPLLILSDYAQGKSKGWIVYIKAIKKRFYIINKGKGIFSGSFSKELASRAAGFYTDKPVFAVEPAQPDNNALGSLYINYQQINPLLAGYFKNTTNLPVNFYGLASTAKLSLNYKSDALMFNGTSSLTQGGRHGYLNVFINQKPADNHLKNIMPSTTAFYNSFTLSNTQQFFNDLDRWQHNTGVAKKEAALFTTIKNETGVNIRQAFNGFTANEFAVLTTRFQEKLGIVALKNGSKLLPHFLNISSQMSENSGRLNYDRLMYYLLGDVFGSFRKPYFMIVDNYLIMAATYPEIQSYYEMYMNRKFLTKAGEYINFDNLMSQRGNICYFVHSKNARYVFKRDMHTETYTAFNEGTPGWQNVYGASYQLTASGNSFYTNFCIGADTLRSQQNTIASN</sequence>
<dbReference type="Proteomes" id="UP001501436">
    <property type="component" value="Unassembled WGS sequence"/>
</dbReference>
<name>A0ABP9FNV0_9SPHI</name>
<comment type="caution">
    <text evidence="1">The sequence shown here is derived from an EMBL/GenBank/DDBJ whole genome shotgun (WGS) entry which is preliminary data.</text>
</comment>
<organism evidence="1 2">
    <name type="scientific">Mucilaginibacter defluvii</name>
    <dbReference type="NCBI Taxonomy" id="1196019"/>
    <lineage>
        <taxon>Bacteria</taxon>
        <taxon>Pseudomonadati</taxon>
        <taxon>Bacteroidota</taxon>
        <taxon>Sphingobacteriia</taxon>
        <taxon>Sphingobacteriales</taxon>
        <taxon>Sphingobacteriaceae</taxon>
        <taxon>Mucilaginibacter</taxon>
    </lineage>
</organism>
<dbReference type="PROSITE" id="PS51257">
    <property type="entry name" value="PROKAR_LIPOPROTEIN"/>
    <property type="match status" value="1"/>
</dbReference>
<keyword evidence="2" id="KW-1185">Reference proteome</keyword>
<dbReference type="EMBL" id="BAABJI010000001">
    <property type="protein sequence ID" value="GAA4909002.1"/>
    <property type="molecule type" value="Genomic_DNA"/>
</dbReference>
<gene>
    <name evidence="1" type="ORF">GCM10023313_10020</name>
</gene>
<evidence type="ECO:0000313" key="1">
    <source>
        <dbReference type="EMBL" id="GAA4909002.1"/>
    </source>
</evidence>
<reference evidence="2" key="1">
    <citation type="journal article" date="2019" name="Int. J. Syst. Evol. Microbiol.">
        <title>The Global Catalogue of Microorganisms (GCM) 10K type strain sequencing project: providing services to taxonomists for standard genome sequencing and annotation.</title>
        <authorList>
            <consortium name="The Broad Institute Genomics Platform"/>
            <consortium name="The Broad Institute Genome Sequencing Center for Infectious Disease"/>
            <person name="Wu L."/>
            <person name="Ma J."/>
        </authorList>
    </citation>
    <scope>NUCLEOTIDE SEQUENCE [LARGE SCALE GENOMIC DNA]</scope>
    <source>
        <strain evidence="2">JCM 18283</strain>
    </source>
</reference>